<keyword evidence="2" id="KW-0418">Kinase</keyword>
<dbReference type="SMART" id="SM00387">
    <property type="entry name" value="HATPase_c"/>
    <property type="match status" value="1"/>
</dbReference>
<dbReference type="PANTHER" id="PTHR24421">
    <property type="entry name" value="NITRATE/NITRITE SENSOR PROTEIN NARX-RELATED"/>
    <property type="match status" value="1"/>
</dbReference>
<dbReference type="InterPro" id="IPR003594">
    <property type="entry name" value="HATPase_dom"/>
</dbReference>
<dbReference type="GO" id="GO:0046983">
    <property type="term" value="F:protein dimerization activity"/>
    <property type="evidence" value="ECO:0007669"/>
    <property type="project" value="InterPro"/>
</dbReference>
<protein>
    <submittedName>
        <fullName evidence="5">PAS domain S-box-containing protein</fullName>
    </submittedName>
</protein>
<dbReference type="InterPro" id="IPR050482">
    <property type="entry name" value="Sensor_HK_TwoCompSys"/>
</dbReference>
<dbReference type="InterPro" id="IPR011712">
    <property type="entry name" value="Sig_transdc_His_kin_sub3_dim/P"/>
</dbReference>
<dbReference type="InterPro" id="IPR013656">
    <property type="entry name" value="PAS_4"/>
</dbReference>
<proteinExistence type="predicted"/>
<dbReference type="Pfam" id="PF07730">
    <property type="entry name" value="HisKA_3"/>
    <property type="match status" value="1"/>
</dbReference>
<evidence type="ECO:0000256" key="2">
    <source>
        <dbReference type="ARBA" id="ARBA00022777"/>
    </source>
</evidence>
<dbReference type="CDD" id="cd16917">
    <property type="entry name" value="HATPase_UhpB-NarQ-NarX-like"/>
    <property type="match status" value="1"/>
</dbReference>
<evidence type="ECO:0000313" key="5">
    <source>
        <dbReference type="EMBL" id="SDW54180.1"/>
    </source>
</evidence>
<dbReference type="RefSeq" id="WP_092722869.1">
    <property type="nucleotide sequence ID" value="NZ_FNNO01000003.1"/>
</dbReference>
<feature type="domain" description="PAS" evidence="4">
    <location>
        <begin position="1"/>
        <end position="69"/>
    </location>
</feature>
<keyword evidence="3" id="KW-0902">Two-component regulatory system</keyword>
<dbReference type="GO" id="GO:0000155">
    <property type="term" value="F:phosphorelay sensor kinase activity"/>
    <property type="evidence" value="ECO:0007669"/>
    <property type="project" value="InterPro"/>
</dbReference>
<dbReference type="InterPro" id="IPR000014">
    <property type="entry name" value="PAS"/>
</dbReference>
<evidence type="ECO:0000256" key="1">
    <source>
        <dbReference type="ARBA" id="ARBA00022679"/>
    </source>
</evidence>
<dbReference type="Proteomes" id="UP000198711">
    <property type="component" value="Unassembled WGS sequence"/>
</dbReference>
<dbReference type="Pfam" id="PF02518">
    <property type="entry name" value="HATPase_c"/>
    <property type="match status" value="1"/>
</dbReference>
<gene>
    <name evidence="5" type="ORF">SAMN05444410_103229</name>
</gene>
<dbReference type="SUPFAM" id="SSF55874">
    <property type="entry name" value="ATPase domain of HSP90 chaperone/DNA topoisomerase II/histidine kinase"/>
    <property type="match status" value="1"/>
</dbReference>
<dbReference type="Gene3D" id="3.30.450.20">
    <property type="entry name" value="PAS domain"/>
    <property type="match status" value="1"/>
</dbReference>
<evidence type="ECO:0000256" key="3">
    <source>
        <dbReference type="ARBA" id="ARBA00023012"/>
    </source>
</evidence>
<sequence length="314" mass="36000">MSEINYIVDRLIIPVFSLDKDLTFNYINKKARDFFGYGSAEFIGKKIDEIPSSTLHQFADIYQQAMKEQQKVCLQHYYREEATWLEHHIYPSKDGLTACIIDITEKEKIREQEKINLSREIHDELGQQLTALLMDISALDKYQQNKDGYTQKKIDDITDLLNITVETVRKISTDLHPKVLDNLGLAAALEWQSREFEKRSGITVQFQCNMTNFVFPSNIATCLFRIYQESLTNIARHAEAQMVSAELEWKEDGIFLNITDNGKGFDTEMATLKGRYGLTGMKERALQVGGRCKVNSRPENGTSITVQIPKPSLI</sequence>
<accession>A0A8X8IAT0</accession>
<reference evidence="5 6" key="1">
    <citation type="submission" date="2016-10" db="EMBL/GenBank/DDBJ databases">
        <authorList>
            <person name="Varghese N."/>
            <person name="Submissions S."/>
        </authorList>
    </citation>
    <scope>NUCLEOTIDE SEQUENCE [LARGE SCALE GENOMIC DNA]</scope>
    <source>
        <strain evidence="5 6">DSM 25353</strain>
    </source>
</reference>
<dbReference type="SUPFAM" id="SSF55785">
    <property type="entry name" value="PYP-like sensor domain (PAS domain)"/>
    <property type="match status" value="1"/>
</dbReference>
<dbReference type="CDD" id="cd00130">
    <property type="entry name" value="PAS"/>
    <property type="match status" value="1"/>
</dbReference>
<dbReference type="Pfam" id="PF08448">
    <property type="entry name" value="PAS_4"/>
    <property type="match status" value="1"/>
</dbReference>
<dbReference type="InterPro" id="IPR035965">
    <property type="entry name" value="PAS-like_dom_sf"/>
</dbReference>
<organism evidence="5 6">
    <name type="scientific">Hydrobacter penzbergensis</name>
    <dbReference type="NCBI Taxonomy" id="1235997"/>
    <lineage>
        <taxon>Bacteria</taxon>
        <taxon>Pseudomonadati</taxon>
        <taxon>Bacteroidota</taxon>
        <taxon>Chitinophagia</taxon>
        <taxon>Chitinophagales</taxon>
        <taxon>Chitinophagaceae</taxon>
        <taxon>Hydrobacter</taxon>
    </lineage>
</organism>
<comment type="caution">
    <text evidence="5">The sequence shown here is derived from an EMBL/GenBank/DDBJ whole genome shotgun (WGS) entry which is preliminary data.</text>
</comment>
<dbReference type="PROSITE" id="PS50112">
    <property type="entry name" value="PAS"/>
    <property type="match status" value="1"/>
</dbReference>
<evidence type="ECO:0000259" key="4">
    <source>
        <dbReference type="PROSITE" id="PS50112"/>
    </source>
</evidence>
<keyword evidence="6" id="KW-1185">Reference proteome</keyword>
<dbReference type="NCBIfam" id="TIGR00229">
    <property type="entry name" value="sensory_box"/>
    <property type="match status" value="1"/>
</dbReference>
<name>A0A8X8IAT0_9BACT</name>
<dbReference type="PANTHER" id="PTHR24421:SF59">
    <property type="entry name" value="OXYGEN SENSOR HISTIDINE KINASE NREB"/>
    <property type="match status" value="1"/>
</dbReference>
<keyword evidence="1" id="KW-0808">Transferase</keyword>
<evidence type="ECO:0000313" key="6">
    <source>
        <dbReference type="Proteomes" id="UP000198711"/>
    </source>
</evidence>
<dbReference type="Gene3D" id="1.20.5.1930">
    <property type="match status" value="1"/>
</dbReference>
<dbReference type="AlphaFoldDB" id="A0A8X8IAT0"/>
<dbReference type="Gene3D" id="3.30.565.10">
    <property type="entry name" value="Histidine kinase-like ATPase, C-terminal domain"/>
    <property type="match status" value="1"/>
</dbReference>
<dbReference type="InterPro" id="IPR036890">
    <property type="entry name" value="HATPase_C_sf"/>
</dbReference>
<dbReference type="GO" id="GO:0016020">
    <property type="term" value="C:membrane"/>
    <property type="evidence" value="ECO:0007669"/>
    <property type="project" value="InterPro"/>
</dbReference>
<dbReference type="EMBL" id="FNNO01000003">
    <property type="protein sequence ID" value="SDW54180.1"/>
    <property type="molecule type" value="Genomic_DNA"/>
</dbReference>
<dbReference type="SMART" id="SM00091">
    <property type="entry name" value="PAS"/>
    <property type="match status" value="1"/>
</dbReference>